<comment type="similarity">
    <text evidence="1">Belongs to the ABC transporter superfamily.</text>
</comment>
<evidence type="ECO:0000256" key="1">
    <source>
        <dbReference type="ARBA" id="ARBA00005417"/>
    </source>
</evidence>
<dbReference type="EMBL" id="BDEC01000039">
    <property type="protein sequence ID" value="GBD68286.1"/>
    <property type="molecule type" value="Genomic_DNA"/>
</dbReference>
<accession>A0A2H6D5V1</accession>
<evidence type="ECO:0000313" key="6">
    <source>
        <dbReference type="Proteomes" id="UP000236214"/>
    </source>
</evidence>
<dbReference type="Proteomes" id="UP000236214">
    <property type="component" value="Unassembled WGS sequence"/>
</dbReference>
<keyword evidence="3" id="KW-0547">Nucleotide-binding</keyword>
<dbReference type="SMART" id="SM00382">
    <property type="entry name" value="AAA"/>
    <property type="match status" value="1"/>
</dbReference>
<dbReference type="GO" id="GO:0005524">
    <property type="term" value="F:ATP binding"/>
    <property type="evidence" value="ECO:0007669"/>
    <property type="project" value="UniProtKB-KW"/>
</dbReference>
<gene>
    <name evidence="5" type="ORF">TEHN7118_1092</name>
</gene>
<name>A0A2H6D5V1_TETHA</name>
<dbReference type="InterPro" id="IPR003439">
    <property type="entry name" value="ABC_transporter-like_ATP-bd"/>
</dbReference>
<dbReference type="PANTHER" id="PTHR42711">
    <property type="entry name" value="ABC TRANSPORTER ATP-BINDING PROTEIN"/>
    <property type="match status" value="1"/>
</dbReference>
<protein>
    <submittedName>
        <fullName evidence="5">Putative ABC transporter ATP-binding protein</fullName>
    </submittedName>
</protein>
<dbReference type="InterPro" id="IPR003593">
    <property type="entry name" value="AAA+_ATPase"/>
</dbReference>
<dbReference type="Gene3D" id="3.40.50.300">
    <property type="entry name" value="P-loop containing nucleotide triphosphate hydrolases"/>
    <property type="match status" value="1"/>
</dbReference>
<dbReference type="CDD" id="cd03230">
    <property type="entry name" value="ABC_DR_subfamily_A"/>
    <property type="match status" value="1"/>
</dbReference>
<keyword evidence="4 5" id="KW-0067">ATP-binding</keyword>
<dbReference type="AlphaFoldDB" id="A0A2H6D5V1"/>
<reference evidence="5 6" key="1">
    <citation type="submission" date="2016-05" db="EMBL/GenBank/DDBJ databases">
        <title>Whole genome sequencing of Tetragenococcus halophilus subsp. halophilus NISL 7118.</title>
        <authorList>
            <person name="Shiwa Y."/>
            <person name="Nishimura I."/>
            <person name="Yoshikawa H."/>
            <person name="Koyama Y."/>
            <person name="Oguma T."/>
        </authorList>
    </citation>
    <scope>NUCLEOTIDE SEQUENCE [LARGE SCALE GENOMIC DNA]</scope>
    <source>
        <strain evidence="5 6">NISL 7118</strain>
    </source>
</reference>
<proteinExistence type="inferred from homology"/>
<organism evidence="5 6">
    <name type="scientific">Tetragenococcus halophilus subsp. halophilus</name>
    <dbReference type="NCBI Taxonomy" id="1513897"/>
    <lineage>
        <taxon>Bacteria</taxon>
        <taxon>Bacillati</taxon>
        <taxon>Bacillota</taxon>
        <taxon>Bacilli</taxon>
        <taxon>Lactobacillales</taxon>
        <taxon>Enterococcaceae</taxon>
        <taxon>Tetragenococcus</taxon>
    </lineage>
</organism>
<dbReference type="GO" id="GO:0016887">
    <property type="term" value="F:ATP hydrolysis activity"/>
    <property type="evidence" value="ECO:0007669"/>
    <property type="project" value="InterPro"/>
</dbReference>
<dbReference type="PROSITE" id="PS50893">
    <property type="entry name" value="ABC_TRANSPORTER_2"/>
    <property type="match status" value="1"/>
</dbReference>
<dbReference type="PANTHER" id="PTHR42711:SF5">
    <property type="entry name" value="ABC TRANSPORTER ATP-BINDING PROTEIN NATA"/>
    <property type="match status" value="1"/>
</dbReference>
<evidence type="ECO:0000313" key="5">
    <source>
        <dbReference type="EMBL" id="GBD68286.1"/>
    </source>
</evidence>
<evidence type="ECO:0000256" key="3">
    <source>
        <dbReference type="ARBA" id="ARBA00022741"/>
    </source>
</evidence>
<evidence type="ECO:0000256" key="4">
    <source>
        <dbReference type="ARBA" id="ARBA00022840"/>
    </source>
</evidence>
<dbReference type="Pfam" id="PF00005">
    <property type="entry name" value="ABC_tran"/>
    <property type="match status" value="1"/>
</dbReference>
<comment type="caution">
    <text evidence="5">The sequence shown here is derived from an EMBL/GenBank/DDBJ whole genome shotgun (WGS) entry which is preliminary data.</text>
</comment>
<dbReference type="RefSeq" id="WP_014123913.1">
    <property type="nucleotide sequence ID" value="NZ_BAABQP010000049.1"/>
</dbReference>
<dbReference type="SUPFAM" id="SSF52540">
    <property type="entry name" value="P-loop containing nucleoside triphosphate hydrolases"/>
    <property type="match status" value="1"/>
</dbReference>
<evidence type="ECO:0000256" key="2">
    <source>
        <dbReference type="ARBA" id="ARBA00022448"/>
    </source>
</evidence>
<dbReference type="InterPro" id="IPR027417">
    <property type="entry name" value="P-loop_NTPase"/>
</dbReference>
<keyword evidence="6" id="KW-1185">Reference proteome</keyword>
<keyword evidence="2" id="KW-0813">Transport</keyword>
<dbReference type="InterPro" id="IPR050763">
    <property type="entry name" value="ABC_transporter_ATP-binding"/>
</dbReference>
<sequence length="312" mass="35380">MSVIEVEQLTKDYGSHRGVFDVSFEVGEGEVFGFLGPNGAGKTTTIRHLMGFSKPQSGAIKVSNKDSWKDAAAIKREVGYLPGELAFPKNMTGKAFIDFMARERQISDMTKTDHLIDMFELDISPKLDTMSLGTRRKVAIVTAFMHDPDILVLDEPTSGLDPVMQERFIEFLLEEKRAGKSILLSSHIFSEVDATCDRIAIIKEGEVVSTVVADDIRKNENKTYKIEFADENEYQRFVDNTSLDTTVKRPRQNQVKVEIKDENIKELFTDLSQYQLNFITEEKFSLEDYFMNFYDTNKSVSSGEEVLSHGIH</sequence>